<feature type="domain" description="Glycosyltransferase 2-like" evidence="2">
    <location>
        <begin position="6"/>
        <end position="125"/>
    </location>
</feature>
<keyword evidence="1" id="KW-0812">Transmembrane</keyword>
<dbReference type="PANTHER" id="PTHR43630:SF2">
    <property type="entry name" value="GLYCOSYLTRANSFERASE"/>
    <property type="match status" value="1"/>
</dbReference>
<organism evidence="3 4">
    <name type="scientific">Candidatus Roizmanbacteria bacterium RIFCSPLOWO2_01_FULL_35_13</name>
    <dbReference type="NCBI Taxonomy" id="1802055"/>
    <lineage>
        <taxon>Bacteria</taxon>
        <taxon>Candidatus Roizmaniibacteriota</taxon>
    </lineage>
</organism>
<accession>A0A1F7IHD7</accession>
<gene>
    <name evidence="3" type="ORF">A3A74_01045</name>
</gene>
<keyword evidence="1" id="KW-0472">Membrane</keyword>
<evidence type="ECO:0000313" key="4">
    <source>
        <dbReference type="Proteomes" id="UP000179270"/>
    </source>
</evidence>
<dbReference type="Gene3D" id="3.90.550.10">
    <property type="entry name" value="Spore Coat Polysaccharide Biosynthesis Protein SpsA, Chain A"/>
    <property type="match status" value="1"/>
</dbReference>
<dbReference type="STRING" id="1802055.A3A74_01045"/>
<dbReference type="Pfam" id="PF00535">
    <property type="entry name" value="Glycos_transf_2"/>
    <property type="match status" value="1"/>
</dbReference>
<dbReference type="SUPFAM" id="SSF53448">
    <property type="entry name" value="Nucleotide-diphospho-sugar transferases"/>
    <property type="match status" value="1"/>
</dbReference>
<keyword evidence="1" id="KW-1133">Transmembrane helix</keyword>
<protein>
    <recommendedName>
        <fullName evidence="2">Glycosyltransferase 2-like domain-containing protein</fullName>
    </recommendedName>
</protein>
<evidence type="ECO:0000259" key="2">
    <source>
        <dbReference type="Pfam" id="PF00535"/>
    </source>
</evidence>
<evidence type="ECO:0000313" key="3">
    <source>
        <dbReference type="EMBL" id="OGK42784.1"/>
    </source>
</evidence>
<reference evidence="3 4" key="1">
    <citation type="journal article" date="2016" name="Nat. Commun.">
        <title>Thousands of microbial genomes shed light on interconnected biogeochemical processes in an aquifer system.</title>
        <authorList>
            <person name="Anantharaman K."/>
            <person name="Brown C.T."/>
            <person name="Hug L.A."/>
            <person name="Sharon I."/>
            <person name="Castelle C.J."/>
            <person name="Probst A.J."/>
            <person name="Thomas B.C."/>
            <person name="Singh A."/>
            <person name="Wilkins M.J."/>
            <person name="Karaoz U."/>
            <person name="Brodie E.L."/>
            <person name="Williams K.H."/>
            <person name="Hubbard S.S."/>
            <person name="Banfield J.F."/>
        </authorList>
    </citation>
    <scope>NUCLEOTIDE SEQUENCE [LARGE SCALE GENOMIC DNA]</scope>
</reference>
<evidence type="ECO:0000256" key="1">
    <source>
        <dbReference type="SAM" id="Phobius"/>
    </source>
</evidence>
<feature type="transmembrane region" description="Helical" evidence="1">
    <location>
        <begin position="225"/>
        <end position="249"/>
    </location>
</feature>
<comment type="caution">
    <text evidence="3">The sequence shown here is derived from an EMBL/GenBank/DDBJ whole genome shotgun (WGS) entry which is preliminary data.</text>
</comment>
<proteinExistence type="predicted"/>
<name>A0A1F7IHD7_9BACT</name>
<dbReference type="CDD" id="cd02511">
    <property type="entry name" value="Beta4Glucosyltransferase"/>
    <property type="match status" value="1"/>
</dbReference>
<sequence>MKIKLSLLMITKNAEELLEKSLSSCKGLVNEIVVVDNNSTDRTLEILRSFKAKIYQNKEDDLGKQRAYGLRKVTNDWVLVLDSDEIVSKSLKDEIKKMLSLRSSMTAGGYLIPFQNHFLGRPINHGGENYKKLILFNKKFIKVDPALVHEKFKAESENIGVLKNKIYHYSYRSVRQMFTKFTDYAVREAKQKINQGEHSSFKKIFLYPIHMFWARFIKDKGYKDGLFRIPLDLGFAYMELMTYVLVFLYGR</sequence>
<dbReference type="InterPro" id="IPR029044">
    <property type="entry name" value="Nucleotide-diphossugar_trans"/>
</dbReference>
<dbReference type="PANTHER" id="PTHR43630">
    <property type="entry name" value="POLY-BETA-1,6-N-ACETYL-D-GLUCOSAMINE SYNTHASE"/>
    <property type="match status" value="1"/>
</dbReference>
<dbReference type="Proteomes" id="UP000179270">
    <property type="component" value="Unassembled WGS sequence"/>
</dbReference>
<dbReference type="AlphaFoldDB" id="A0A1F7IHD7"/>
<dbReference type="InterPro" id="IPR001173">
    <property type="entry name" value="Glyco_trans_2-like"/>
</dbReference>
<dbReference type="EMBL" id="MGAF01000004">
    <property type="protein sequence ID" value="OGK42784.1"/>
    <property type="molecule type" value="Genomic_DNA"/>
</dbReference>